<evidence type="ECO:0000259" key="4">
    <source>
        <dbReference type="PROSITE" id="PS50995"/>
    </source>
</evidence>
<dbReference type="PANTHER" id="PTHR35790">
    <property type="entry name" value="HTH-TYPE TRANSCRIPTIONAL REGULATOR PCHR"/>
    <property type="match status" value="1"/>
</dbReference>
<dbReference type="InterPro" id="IPR036388">
    <property type="entry name" value="WH-like_DNA-bd_sf"/>
</dbReference>
<sequence>MRLMNKLGESEKLPRNYGINELMTPSDIHLIQAIGANPESNIRTISDILGITPGAASQQVTKLAKRGLVTKSRGVKNEKEVFLSLTPLGEKAYRHHETLHEEIYQRIISRIDPLETKDIHTMKKVLQAMESVYEERLCEVRRELMQYNARNETDESMGDFC</sequence>
<gene>
    <name evidence="5" type="ordered locus">Mhun_0646</name>
</gene>
<dbReference type="SMART" id="SM00347">
    <property type="entry name" value="HTH_MARR"/>
    <property type="match status" value="1"/>
</dbReference>
<dbReference type="KEGG" id="mhu:Mhun_0646"/>
<dbReference type="GO" id="GO:0003677">
    <property type="term" value="F:DNA binding"/>
    <property type="evidence" value="ECO:0007669"/>
    <property type="project" value="UniProtKB-KW"/>
</dbReference>
<dbReference type="eggNOG" id="arCOG03182">
    <property type="taxonomic scope" value="Archaea"/>
</dbReference>
<dbReference type="EnsemblBacteria" id="ABD40402">
    <property type="protein sequence ID" value="ABD40402"/>
    <property type="gene ID" value="Mhun_0646"/>
</dbReference>
<dbReference type="EMBL" id="CP000254">
    <property type="protein sequence ID" value="ABD40402.1"/>
    <property type="molecule type" value="Genomic_DNA"/>
</dbReference>
<organism evidence="5 6">
    <name type="scientific">Methanospirillum hungatei JF-1 (strain ATCC 27890 / DSM 864 / NBRC 100397 / JF-1)</name>
    <dbReference type="NCBI Taxonomy" id="323259"/>
    <lineage>
        <taxon>Archaea</taxon>
        <taxon>Methanobacteriati</taxon>
        <taxon>Methanobacteriota</taxon>
        <taxon>Stenosarchaea group</taxon>
        <taxon>Methanomicrobia</taxon>
        <taxon>Methanomicrobiales</taxon>
        <taxon>Methanospirillaceae</taxon>
        <taxon>Methanospirillum</taxon>
    </lineage>
</organism>
<dbReference type="SUPFAM" id="SSF46785">
    <property type="entry name" value="Winged helix' DNA-binding domain"/>
    <property type="match status" value="1"/>
</dbReference>
<feature type="domain" description="HTH marR-type" evidence="4">
    <location>
        <begin position="1"/>
        <end position="131"/>
    </location>
</feature>
<dbReference type="GO" id="GO:0003700">
    <property type="term" value="F:DNA-binding transcription factor activity"/>
    <property type="evidence" value="ECO:0007669"/>
    <property type="project" value="InterPro"/>
</dbReference>
<dbReference type="STRING" id="323259.Mhun_0646"/>
<dbReference type="Gene3D" id="1.10.10.10">
    <property type="entry name" value="Winged helix-like DNA-binding domain superfamily/Winged helix DNA-binding domain"/>
    <property type="match status" value="1"/>
</dbReference>
<keyword evidence="2" id="KW-0238">DNA-binding</keyword>
<dbReference type="InterPro" id="IPR000835">
    <property type="entry name" value="HTH_MarR-typ"/>
</dbReference>
<dbReference type="InterPro" id="IPR036390">
    <property type="entry name" value="WH_DNA-bd_sf"/>
</dbReference>
<reference evidence="6" key="1">
    <citation type="journal article" date="2016" name="Stand. Genomic Sci.">
        <title>Complete genome sequence of Methanospirillum hungatei type strain JF1.</title>
        <authorList>
            <person name="Gunsalus R.P."/>
            <person name="Cook L.E."/>
            <person name="Crable B."/>
            <person name="Rohlin L."/>
            <person name="McDonald E."/>
            <person name="Mouttaki H."/>
            <person name="Sieber J.R."/>
            <person name="Poweleit N."/>
            <person name="Zhou H."/>
            <person name="Lapidus A.L."/>
            <person name="Daligault H.E."/>
            <person name="Land M."/>
            <person name="Gilna P."/>
            <person name="Ivanova N."/>
            <person name="Kyrpides N."/>
            <person name="Culley D.E."/>
            <person name="McInerney M.J."/>
        </authorList>
    </citation>
    <scope>NUCLEOTIDE SEQUENCE [LARGE SCALE GENOMIC DNA]</scope>
    <source>
        <strain evidence="6">ATCC 27890 / DSM 864 / NBRC 100397 / JF-1</strain>
    </source>
</reference>
<dbReference type="Pfam" id="PF12802">
    <property type="entry name" value="MarR_2"/>
    <property type="match status" value="1"/>
</dbReference>
<name>Q2FLC5_METHJ</name>
<dbReference type="InParanoid" id="Q2FLC5"/>
<dbReference type="InterPro" id="IPR052067">
    <property type="entry name" value="Metal_resp_HTH_trans_reg"/>
</dbReference>
<protein>
    <submittedName>
        <fullName evidence="5">Transcriptional regulator, MarR family</fullName>
    </submittedName>
</protein>
<dbReference type="Proteomes" id="UP000001941">
    <property type="component" value="Chromosome"/>
</dbReference>
<dbReference type="HOGENOM" id="CLU_083287_11_0_2"/>
<dbReference type="PANTHER" id="PTHR35790:SF4">
    <property type="entry name" value="HTH-TYPE TRANSCRIPTIONAL REGULATOR PCHR"/>
    <property type="match status" value="1"/>
</dbReference>
<evidence type="ECO:0000256" key="3">
    <source>
        <dbReference type="ARBA" id="ARBA00023163"/>
    </source>
</evidence>
<proteinExistence type="predicted"/>
<accession>Q2FLC5</accession>
<evidence type="ECO:0000313" key="6">
    <source>
        <dbReference type="Proteomes" id="UP000001941"/>
    </source>
</evidence>
<dbReference type="PROSITE" id="PS50995">
    <property type="entry name" value="HTH_MARR_2"/>
    <property type="match status" value="1"/>
</dbReference>
<dbReference type="AlphaFoldDB" id="Q2FLC5"/>
<keyword evidence="3" id="KW-0804">Transcription</keyword>
<keyword evidence="6" id="KW-1185">Reference proteome</keyword>
<evidence type="ECO:0000256" key="1">
    <source>
        <dbReference type="ARBA" id="ARBA00023015"/>
    </source>
</evidence>
<keyword evidence="1" id="KW-0805">Transcription regulation</keyword>
<evidence type="ECO:0000313" key="5">
    <source>
        <dbReference type="EMBL" id="ABD40402.1"/>
    </source>
</evidence>
<evidence type="ECO:0000256" key="2">
    <source>
        <dbReference type="ARBA" id="ARBA00023125"/>
    </source>
</evidence>